<reference evidence="5 6" key="1">
    <citation type="journal article" date="2016" name="Nat. Commun.">
        <title>Thousands of microbial genomes shed light on interconnected biogeochemical processes in an aquifer system.</title>
        <authorList>
            <person name="Anantharaman K."/>
            <person name="Brown C.T."/>
            <person name="Hug L.A."/>
            <person name="Sharon I."/>
            <person name="Castelle C.J."/>
            <person name="Probst A.J."/>
            <person name="Thomas B.C."/>
            <person name="Singh A."/>
            <person name="Wilkins M.J."/>
            <person name="Karaoz U."/>
            <person name="Brodie E.L."/>
            <person name="Williams K.H."/>
            <person name="Hubbard S.S."/>
            <person name="Banfield J.F."/>
        </authorList>
    </citation>
    <scope>NUCLEOTIDE SEQUENCE [LARGE SCALE GENOMIC DNA]</scope>
</reference>
<proteinExistence type="inferred from homology"/>
<gene>
    <name evidence="5" type="ORF">A3I42_04565</name>
</gene>
<dbReference type="CDD" id="cd06464">
    <property type="entry name" value="ACD_sHsps-like"/>
    <property type="match status" value="1"/>
</dbReference>
<dbReference type="InterPro" id="IPR031107">
    <property type="entry name" value="Small_HSP"/>
</dbReference>
<name>A0A1F7VFS0_9BACT</name>
<dbReference type="InterPro" id="IPR002068">
    <property type="entry name" value="A-crystallin/Hsp20_dom"/>
</dbReference>
<accession>A0A1F7VFS0</accession>
<evidence type="ECO:0000313" key="6">
    <source>
        <dbReference type="Proteomes" id="UP000178264"/>
    </source>
</evidence>
<organism evidence="5 6">
    <name type="scientific">Candidatus Uhrbacteria bacterium RIFCSPLOWO2_02_FULL_49_11</name>
    <dbReference type="NCBI Taxonomy" id="1802409"/>
    <lineage>
        <taxon>Bacteria</taxon>
        <taxon>Candidatus Uhriibacteriota</taxon>
    </lineage>
</organism>
<dbReference type="PROSITE" id="PS51203">
    <property type="entry name" value="CS"/>
    <property type="match status" value="1"/>
</dbReference>
<comment type="caution">
    <text evidence="5">The sequence shown here is derived from an EMBL/GenBank/DDBJ whole genome shotgun (WGS) entry which is preliminary data.</text>
</comment>
<sequence length="152" mass="17227">MHQRELRGGIMTLIPWRPMVEPFDDMTRFFDDMWPTGNIRSLAGMVPAIDVYEDADNVYVETPLPGVDPEKVTVSVENDVLTIEGKSQRKTEVEDKKFYRKEVSYGSFHRAVALPSAVKGEEAKATYEKGVLKVAIPKEERAKPKTVKVEVK</sequence>
<dbReference type="PANTHER" id="PTHR11527">
    <property type="entry name" value="HEAT-SHOCK PROTEIN 20 FAMILY MEMBER"/>
    <property type="match status" value="1"/>
</dbReference>
<protein>
    <submittedName>
        <fullName evidence="5">Uncharacterized protein</fullName>
    </submittedName>
</protein>
<dbReference type="InterPro" id="IPR007052">
    <property type="entry name" value="CS_dom"/>
</dbReference>
<dbReference type="SUPFAM" id="SSF49764">
    <property type="entry name" value="HSP20-like chaperones"/>
    <property type="match status" value="1"/>
</dbReference>
<dbReference type="EMBL" id="MGER01000008">
    <property type="protein sequence ID" value="OGL88864.1"/>
    <property type="molecule type" value="Genomic_DNA"/>
</dbReference>
<dbReference type="PROSITE" id="PS01031">
    <property type="entry name" value="SHSP"/>
    <property type="match status" value="1"/>
</dbReference>
<dbReference type="AlphaFoldDB" id="A0A1F7VFS0"/>
<evidence type="ECO:0000256" key="1">
    <source>
        <dbReference type="PROSITE-ProRule" id="PRU00285"/>
    </source>
</evidence>
<dbReference type="InterPro" id="IPR008978">
    <property type="entry name" value="HSP20-like_chaperone"/>
</dbReference>
<feature type="domain" description="SHSP" evidence="3">
    <location>
        <begin position="40"/>
        <end position="152"/>
    </location>
</feature>
<dbReference type="Gene3D" id="2.60.40.790">
    <property type="match status" value="1"/>
</dbReference>
<comment type="similarity">
    <text evidence="1 2">Belongs to the small heat shock protein (HSP20) family.</text>
</comment>
<feature type="domain" description="CS" evidence="4">
    <location>
        <begin position="44"/>
        <end position="148"/>
    </location>
</feature>
<evidence type="ECO:0000256" key="2">
    <source>
        <dbReference type="RuleBase" id="RU003616"/>
    </source>
</evidence>
<dbReference type="Pfam" id="PF00011">
    <property type="entry name" value="HSP20"/>
    <property type="match status" value="1"/>
</dbReference>
<dbReference type="Proteomes" id="UP000178264">
    <property type="component" value="Unassembled WGS sequence"/>
</dbReference>
<evidence type="ECO:0000259" key="3">
    <source>
        <dbReference type="PROSITE" id="PS01031"/>
    </source>
</evidence>
<evidence type="ECO:0000313" key="5">
    <source>
        <dbReference type="EMBL" id="OGL88864.1"/>
    </source>
</evidence>
<evidence type="ECO:0000259" key="4">
    <source>
        <dbReference type="PROSITE" id="PS51203"/>
    </source>
</evidence>